<name>A0ABU4VL20_9ACTN</name>
<proteinExistence type="predicted"/>
<keyword evidence="2" id="KW-1185">Reference proteome</keyword>
<gene>
    <name evidence="1" type="ORF">SK069_09310</name>
</gene>
<reference evidence="1 2" key="1">
    <citation type="submission" date="2023-11" db="EMBL/GenBank/DDBJ databases">
        <authorList>
            <person name="Xu M."/>
            <person name="Jiang T."/>
        </authorList>
    </citation>
    <scope>NUCLEOTIDE SEQUENCE [LARGE SCALE GENOMIC DNA]</scope>
    <source>
        <strain evidence="1 2">SD</strain>
    </source>
</reference>
<sequence>MALAFVELEFTHALGPPPGRYRLADGDVLLLDVRGGPLPPVLPRLRRSRALPVDDAEPERPVALAVARLVRSSRPLDEPAALMRRWRDDEGLRERDVAAALAVLNGAIRAFRVAAQNPYVVEVGRWDPRVVRLGWGRPEEIDEGRASELLALQARRRPWGGPPLAQRLAPDEIVAALLRTGGTLSGAHDVLLRGLLDLAHDRPAAARAQARAALELVAGEPGVPDDLAAAAGELRAAARDADDVGALADVLDAAGALLLALREHELARLTQPTP</sequence>
<protein>
    <submittedName>
        <fullName evidence="1">Uncharacterized protein</fullName>
    </submittedName>
</protein>
<organism evidence="1 2">
    <name type="scientific">Patulibacter brassicae</name>
    <dbReference type="NCBI Taxonomy" id="1705717"/>
    <lineage>
        <taxon>Bacteria</taxon>
        <taxon>Bacillati</taxon>
        <taxon>Actinomycetota</taxon>
        <taxon>Thermoleophilia</taxon>
        <taxon>Solirubrobacterales</taxon>
        <taxon>Patulibacteraceae</taxon>
        <taxon>Patulibacter</taxon>
    </lineage>
</organism>
<evidence type="ECO:0000313" key="1">
    <source>
        <dbReference type="EMBL" id="MDX8151789.1"/>
    </source>
</evidence>
<evidence type="ECO:0000313" key="2">
    <source>
        <dbReference type="Proteomes" id="UP001277761"/>
    </source>
</evidence>
<accession>A0ABU4VL20</accession>
<dbReference type="EMBL" id="JAXAVX010000003">
    <property type="protein sequence ID" value="MDX8151789.1"/>
    <property type="molecule type" value="Genomic_DNA"/>
</dbReference>
<comment type="caution">
    <text evidence="1">The sequence shown here is derived from an EMBL/GenBank/DDBJ whole genome shotgun (WGS) entry which is preliminary data.</text>
</comment>
<dbReference type="RefSeq" id="WP_319953941.1">
    <property type="nucleotide sequence ID" value="NZ_JAXAVX010000003.1"/>
</dbReference>
<dbReference type="Proteomes" id="UP001277761">
    <property type="component" value="Unassembled WGS sequence"/>
</dbReference>